<accession>R7QET4</accession>
<keyword evidence="2" id="KW-1185">Reference proteome</keyword>
<protein>
    <submittedName>
        <fullName evidence="1">Uncharacterized protein</fullName>
    </submittedName>
</protein>
<dbReference type="Proteomes" id="UP000012073">
    <property type="component" value="Unassembled WGS sequence"/>
</dbReference>
<gene>
    <name evidence="1" type="ORF">CHC_T00004661001</name>
</gene>
<name>R7QET4_CHOCR</name>
<evidence type="ECO:0000313" key="2">
    <source>
        <dbReference type="Proteomes" id="UP000012073"/>
    </source>
</evidence>
<sequence length="60" mass="6412">MTTRLPPDPPAGASRTQIVVSDSIVHVENDSDVGAMPIELKARTSSRRMGPATMAMRMCA</sequence>
<dbReference type="AlphaFoldDB" id="R7QET4"/>
<dbReference type="RefSeq" id="XP_005716117.1">
    <property type="nucleotide sequence ID" value="XM_005716060.1"/>
</dbReference>
<dbReference type="KEGG" id="ccp:CHC_T00004661001"/>
<dbReference type="EMBL" id="HG001769">
    <property type="protein sequence ID" value="CDF36298.1"/>
    <property type="molecule type" value="Genomic_DNA"/>
</dbReference>
<reference evidence="2" key="1">
    <citation type="journal article" date="2013" name="Proc. Natl. Acad. Sci. U.S.A.">
        <title>Genome structure and metabolic features in the red seaweed Chondrus crispus shed light on evolution of the Archaeplastida.</title>
        <authorList>
            <person name="Collen J."/>
            <person name="Porcel B."/>
            <person name="Carre W."/>
            <person name="Ball S.G."/>
            <person name="Chaparro C."/>
            <person name="Tonon T."/>
            <person name="Barbeyron T."/>
            <person name="Michel G."/>
            <person name="Noel B."/>
            <person name="Valentin K."/>
            <person name="Elias M."/>
            <person name="Artiguenave F."/>
            <person name="Arun A."/>
            <person name="Aury J.M."/>
            <person name="Barbosa-Neto J.F."/>
            <person name="Bothwell J.H."/>
            <person name="Bouget F.Y."/>
            <person name="Brillet L."/>
            <person name="Cabello-Hurtado F."/>
            <person name="Capella-Gutierrez S."/>
            <person name="Charrier B."/>
            <person name="Cladiere L."/>
            <person name="Cock J.M."/>
            <person name="Coelho S.M."/>
            <person name="Colleoni C."/>
            <person name="Czjzek M."/>
            <person name="Da Silva C."/>
            <person name="Delage L."/>
            <person name="Denoeud F."/>
            <person name="Deschamps P."/>
            <person name="Dittami S.M."/>
            <person name="Gabaldon T."/>
            <person name="Gachon C.M."/>
            <person name="Groisillier A."/>
            <person name="Herve C."/>
            <person name="Jabbari K."/>
            <person name="Katinka M."/>
            <person name="Kloareg B."/>
            <person name="Kowalczyk N."/>
            <person name="Labadie K."/>
            <person name="Leblanc C."/>
            <person name="Lopez P.J."/>
            <person name="McLachlan D.H."/>
            <person name="Meslet-Cladiere L."/>
            <person name="Moustafa A."/>
            <person name="Nehr Z."/>
            <person name="Nyvall Collen P."/>
            <person name="Panaud O."/>
            <person name="Partensky F."/>
            <person name="Poulain J."/>
            <person name="Rensing S.A."/>
            <person name="Rousvoal S."/>
            <person name="Samson G."/>
            <person name="Symeonidi A."/>
            <person name="Weissenbach J."/>
            <person name="Zambounis A."/>
            <person name="Wincker P."/>
            <person name="Boyen C."/>
        </authorList>
    </citation>
    <scope>NUCLEOTIDE SEQUENCE [LARGE SCALE GENOMIC DNA]</scope>
    <source>
        <strain evidence="2">cv. Stackhouse</strain>
    </source>
</reference>
<proteinExistence type="predicted"/>
<evidence type="ECO:0000313" key="1">
    <source>
        <dbReference type="EMBL" id="CDF36298.1"/>
    </source>
</evidence>
<dbReference type="GeneID" id="17323832"/>
<dbReference type="Gramene" id="CDF36298">
    <property type="protein sequence ID" value="CDF36298"/>
    <property type="gene ID" value="CHC_T00004661001"/>
</dbReference>
<organism evidence="1 2">
    <name type="scientific">Chondrus crispus</name>
    <name type="common">Carrageen Irish moss</name>
    <name type="synonym">Polymorpha crispa</name>
    <dbReference type="NCBI Taxonomy" id="2769"/>
    <lineage>
        <taxon>Eukaryota</taxon>
        <taxon>Rhodophyta</taxon>
        <taxon>Florideophyceae</taxon>
        <taxon>Rhodymeniophycidae</taxon>
        <taxon>Gigartinales</taxon>
        <taxon>Gigartinaceae</taxon>
        <taxon>Chondrus</taxon>
    </lineage>
</organism>